<feature type="region of interest" description="Disordered" evidence="1">
    <location>
        <begin position="113"/>
        <end position="176"/>
    </location>
</feature>
<dbReference type="Proteomes" id="UP001642520">
    <property type="component" value="Unassembled WGS sequence"/>
</dbReference>
<reference evidence="2 3" key="1">
    <citation type="submission" date="2024-08" db="EMBL/GenBank/DDBJ databases">
        <authorList>
            <person name="Will J Nash"/>
            <person name="Angela Man"/>
            <person name="Seanna McTaggart"/>
            <person name="Kendall Baker"/>
            <person name="Tom Barker"/>
            <person name="Leah Catchpole"/>
            <person name="Alex Durrant"/>
            <person name="Karim Gharbi"/>
            <person name="Naomi Irish"/>
            <person name="Gemy Kaithakottil"/>
            <person name="Debby Ku"/>
            <person name="Aaliyah Providence"/>
            <person name="Felix Shaw"/>
            <person name="David Swarbreck"/>
            <person name="Chris Watkins"/>
            <person name="Ann M. McCartney"/>
            <person name="Giulio Formenti"/>
            <person name="Alice Mouton"/>
            <person name="Noel Vella"/>
            <person name="Bjorn M von Reumont"/>
            <person name="Adriana Vella"/>
            <person name="Wilfried Haerty"/>
        </authorList>
    </citation>
    <scope>NUCLEOTIDE SEQUENCE [LARGE SCALE GENOMIC DNA]</scope>
</reference>
<name>A0ABP1NXD8_XYLVO</name>
<feature type="compositionally biased region" description="Basic and acidic residues" evidence="1">
    <location>
        <begin position="136"/>
        <end position="145"/>
    </location>
</feature>
<evidence type="ECO:0000313" key="3">
    <source>
        <dbReference type="Proteomes" id="UP001642520"/>
    </source>
</evidence>
<evidence type="ECO:0000256" key="1">
    <source>
        <dbReference type="SAM" id="MobiDB-lite"/>
    </source>
</evidence>
<evidence type="ECO:0000313" key="2">
    <source>
        <dbReference type="EMBL" id="CAL7944903.1"/>
    </source>
</evidence>
<protein>
    <submittedName>
        <fullName evidence="2">Uncharacterized protein</fullName>
    </submittedName>
</protein>
<keyword evidence="3" id="KW-1185">Reference proteome</keyword>
<organism evidence="2 3">
    <name type="scientific">Xylocopa violacea</name>
    <name type="common">Violet carpenter bee</name>
    <name type="synonym">Apis violacea</name>
    <dbReference type="NCBI Taxonomy" id="135666"/>
    <lineage>
        <taxon>Eukaryota</taxon>
        <taxon>Metazoa</taxon>
        <taxon>Ecdysozoa</taxon>
        <taxon>Arthropoda</taxon>
        <taxon>Hexapoda</taxon>
        <taxon>Insecta</taxon>
        <taxon>Pterygota</taxon>
        <taxon>Neoptera</taxon>
        <taxon>Endopterygota</taxon>
        <taxon>Hymenoptera</taxon>
        <taxon>Apocrita</taxon>
        <taxon>Aculeata</taxon>
        <taxon>Apoidea</taxon>
        <taxon>Anthophila</taxon>
        <taxon>Apidae</taxon>
        <taxon>Xylocopa</taxon>
        <taxon>Xylocopa</taxon>
    </lineage>
</organism>
<feature type="region of interest" description="Disordered" evidence="1">
    <location>
        <begin position="1"/>
        <end position="27"/>
    </location>
</feature>
<accession>A0ABP1NXD8</accession>
<gene>
    <name evidence="2" type="ORF">XYLVIOL_LOCUS6916</name>
</gene>
<feature type="compositionally biased region" description="Polar residues" evidence="1">
    <location>
        <begin position="113"/>
        <end position="135"/>
    </location>
</feature>
<sequence length="176" mass="19742">MLDSPLEVVHRSDERQIGSTTERPPVKIPRDAKVSDIDVCENKRLDIRARYQGHPLVFYIFPKHLSQRRDSSFAAVCSFVGCRTTVWEWVRAPGPRTKECPGRYTDVGFQVSTSQSKKTATNGPFFTHQPGGNNQFRRDPADKHHQLGKRPFKGGVGPSLPAEEQLGDLRLPTGCT</sequence>
<comment type="caution">
    <text evidence="2">The sequence shown here is derived from an EMBL/GenBank/DDBJ whole genome shotgun (WGS) entry which is preliminary data.</text>
</comment>
<proteinExistence type="predicted"/>
<dbReference type="EMBL" id="CAXAJV020001293">
    <property type="protein sequence ID" value="CAL7944903.1"/>
    <property type="molecule type" value="Genomic_DNA"/>
</dbReference>